<dbReference type="InterPro" id="IPR038726">
    <property type="entry name" value="PDDEXK_AddAB-type"/>
</dbReference>
<proteinExistence type="predicted"/>
<organism evidence="9 10">
    <name type="scientific">Clostridium tanneri</name>
    <dbReference type="NCBI Taxonomy" id="3037988"/>
    <lineage>
        <taxon>Bacteria</taxon>
        <taxon>Bacillati</taxon>
        <taxon>Bacillota</taxon>
        <taxon>Clostridia</taxon>
        <taxon>Eubacteriales</taxon>
        <taxon>Clostridiaceae</taxon>
        <taxon>Clostridium</taxon>
    </lineage>
</organism>
<evidence type="ECO:0000259" key="8">
    <source>
        <dbReference type="Pfam" id="PF12705"/>
    </source>
</evidence>
<evidence type="ECO:0000256" key="7">
    <source>
        <dbReference type="ARBA" id="ARBA00023204"/>
    </source>
</evidence>
<sequence>MGYSNLYSEYLRKEFFNSVLVKRNSNKSKVLKSNKFLSFDQSIHQTMADFNMIIDREEKTIKMLLNLLERNWIEEGYESYREEGRFKIRAHNMLLSYYYNPQDIGIDSLITNKTLRKKINKRVTLFAKVDKVIERADGSIEVIDYKSGYVRRHADDFPLDLRCALTMILVYYQINLYPSYISYYYLNYNKKVTKTIRNIDINYAFILMNNFISAN</sequence>
<evidence type="ECO:0000313" key="10">
    <source>
        <dbReference type="Proteomes" id="UP001281656"/>
    </source>
</evidence>
<name>A0ABU4JWV6_9CLOT</name>
<evidence type="ECO:0000256" key="4">
    <source>
        <dbReference type="ARBA" id="ARBA00022806"/>
    </source>
</evidence>
<keyword evidence="7" id="KW-0234">DNA repair</keyword>
<dbReference type="EMBL" id="JARUJP010000024">
    <property type="protein sequence ID" value="MDW8802640.1"/>
    <property type="molecule type" value="Genomic_DNA"/>
</dbReference>
<evidence type="ECO:0000256" key="1">
    <source>
        <dbReference type="ARBA" id="ARBA00022741"/>
    </source>
</evidence>
<keyword evidence="1" id="KW-0547">Nucleotide-binding</keyword>
<evidence type="ECO:0000256" key="3">
    <source>
        <dbReference type="ARBA" id="ARBA00022801"/>
    </source>
</evidence>
<keyword evidence="10" id="KW-1185">Reference proteome</keyword>
<evidence type="ECO:0000256" key="2">
    <source>
        <dbReference type="ARBA" id="ARBA00022763"/>
    </source>
</evidence>
<gene>
    <name evidence="9" type="ORF">P8V03_15945</name>
</gene>
<comment type="caution">
    <text evidence="9">The sequence shown here is derived from an EMBL/GenBank/DDBJ whole genome shotgun (WGS) entry which is preliminary data.</text>
</comment>
<accession>A0ABU4JWV6</accession>
<dbReference type="Pfam" id="PF12705">
    <property type="entry name" value="PDDEXK_1"/>
    <property type="match status" value="1"/>
</dbReference>
<evidence type="ECO:0000256" key="5">
    <source>
        <dbReference type="ARBA" id="ARBA00022840"/>
    </source>
</evidence>
<keyword evidence="3" id="KW-0378">Hydrolase</keyword>
<evidence type="ECO:0000256" key="6">
    <source>
        <dbReference type="ARBA" id="ARBA00023125"/>
    </source>
</evidence>
<keyword evidence="5" id="KW-0067">ATP-binding</keyword>
<reference evidence="9 10" key="1">
    <citation type="submission" date="2023-04" db="EMBL/GenBank/DDBJ databases">
        <title>Clostridium tannerae sp. nov., isolated from the fecal material of an alpaca.</title>
        <authorList>
            <person name="Miller S."/>
            <person name="Hendry M."/>
            <person name="King J."/>
            <person name="Sankaranarayanan K."/>
            <person name="Lawson P.A."/>
        </authorList>
    </citation>
    <scope>NUCLEOTIDE SEQUENCE [LARGE SCALE GENOMIC DNA]</scope>
    <source>
        <strain evidence="9 10">A1-XYC3</strain>
    </source>
</reference>
<keyword evidence="2" id="KW-0227">DNA damage</keyword>
<evidence type="ECO:0000313" key="9">
    <source>
        <dbReference type="EMBL" id="MDW8802640.1"/>
    </source>
</evidence>
<keyword evidence="4" id="KW-0347">Helicase</keyword>
<feature type="domain" description="PD-(D/E)XK endonuclease-like" evidence="8">
    <location>
        <begin position="42"/>
        <end position="160"/>
    </location>
</feature>
<dbReference type="Proteomes" id="UP001281656">
    <property type="component" value="Unassembled WGS sequence"/>
</dbReference>
<keyword evidence="6" id="KW-0238">DNA-binding</keyword>
<dbReference type="RefSeq" id="WP_318798939.1">
    <property type="nucleotide sequence ID" value="NZ_JARUJP010000024.1"/>
</dbReference>
<protein>
    <submittedName>
        <fullName evidence="9">PD-(D/E)XK nuclease family protein</fullName>
    </submittedName>
</protein>